<feature type="transmembrane region" description="Helical" evidence="1">
    <location>
        <begin position="472"/>
        <end position="494"/>
    </location>
</feature>
<feature type="transmembrane region" description="Helical" evidence="1">
    <location>
        <begin position="514"/>
        <end position="534"/>
    </location>
</feature>
<sequence length="541" mass="53837">MSAYAGTGRLVRLALRRDRVQLPVWIAGSAVILAAGAAAVIDEFPDAAGRATALQGAGTSPAVLLMRGTPVGTDLGALVNFRNLAFMLVLAALMSTFAVVRHTRQNEETGRAEMIGAASVGRRAALTAALTVVIGANLVFGVALIGALASAGLPAGGAVTFGVACAVTGMAFAGIAAVGAQLFQSARSANAFAATAVGVAYLVRGIGDALGERAADGVQVTSAWPSWVSPLGWGMLARPYGAERLWVLVLPILLLVACVWGAFALGGRRDLGAGLIPERPGPAAASRMLLSPLGLAWRLNRASTIGWLVGSVAFGLGVGSLGDVVNDALGGNEGVSKLMGQLAGTGSAGLVEAFFAAMMNVFGAVAACFAVQVLLRLRSEEAGGPAEAVLATAVGRARWVAAHLACAVGGAAAMLVLAGAATGLADAAVGGEVGVLTLVGAGLAQLPAATTVAGFVVLVFGGLPRMVVSLAWAGLVVSLACGLLGDVFGLPQAVRDVSPFTHVPAIPAVDATPGPIIGLVVVAAALAAAGMVLFRRRDLAT</sequence>
<keyword evidence="1" id="KW-1133">Transmembrane helix</keyword>
<dbReference type="Proteomes" id="UP000630097">
    <property type="component" value="Unassembled WGS sequence"/>
</dbReference>
<protein>
    <submittedName>
        <fullName evidence="2">Exporter of polyketide antibiotics</fullName>
    </submittedName>
</protein>
<feature type="transmembrane region" description="Helical" evidence="1">
    <location>
        <begin position="400"/>
        <end position="421"/>
    </location>
</feature>
<gene>
    <name evidence="2" type="ORF">Pka01_69820</name>
</gene>
<keyword evidence="1" id="KW-0472">Membrane</keyword>
<feature type="transmembrane region" description="Helical" evidence="1">
    <location>
        <begin position="84"/>
        <end position="103"/>
    </location>
</feature>
<feature type="transmembrane region" description="Helical" evidence="1">
    <location>
        <begin position="245"/>
        <end position="265"/>
    </location>
</feature>
<dbReference type="RefSeq" id="WP_203887151.1">
    <property type="nucleotide sequence ID" value="NZ_BAABHH010000029.1"/>
</dbReference>
<dbReference type="AlphaFoldDB" id="A0A8J3PZH8"/>
<reference evidence="2 3" key="1">
    <citation type="submission" date="2021-01" db="EMBL/GenBank/DDBJ databases">
        <title>Whole genome shotgun sequence of Planotetraspora kaengkrachanensis NBRC 104272.</title>
        <authorList>
            <person name="Komaki H."/>
            <person name="Tamura T."/>
        </authorList>
    </citation>
    <scope>NUCLEOTIDE SEQUENCE [LARGE SCALE GENOMIC DNA]</scope>
    <source>
        <strain evidence="2 3">NBRC 104272</strain>
    </source>
</reference>
<dbReference type="EMBL" id="BONV01000044">
    <property type="protein sequence ID" value="GIG83855.1"/>
    <property type="molecule type" value="Genomic_DNA"/>
</dbReference>
<comment type="caution">
    <text evidence="2">The sequence shown here is derived from an EMBL/GenBank/DDBJ whole genome shotgun (WGS) entry which is preliminary data.</text>
</comment>
<name>A0A8J3PZH8_9ACTN</name>
<keyword evidence="3" id="KW-1185">Reference proteome</keyword>
<evidence type="ECO:0000256" key="1">
    <source>
        <dbReference type="SAM" id="Phobius"/>
    </source>
</evidence>
<evidence type="ECO:0000313" key="2">
    <source>
        <dbReference type="EMBL" id="GIG83855.1"/>
    </source>
</evidence>
<proteinExistence type="predicted"/>
<evidence type="ECO:0000313" key="3">
    <source>
        <dbReference type="Proteomes" id="UP000630097"/>
    </source>
</evidence>
<feature type="transmembrane region" description="Helical" evidence="1">
    <location>
        <begin position="124"/>
        <end position="149"/>
    </location>
</feature>
<feature type="transmembrane region" description="Helical" evidence="1">
    <location>
        <begin position="22"/>
        <end position="41"/>
    </location>
</feature>
<feature type="transmembrane region" description="Helical" evidence="1">
    <location>
        <begin position="155"/>
        <end position="178"/>
    </location>
</feature>
<accession>A0A8J3PZH8</accession>
<keyword evidence="1" id="KW-0812">Transmembrane</keyword>
<feature type="transmembrane region" description="Helical" evidence="1">
    <location>
        <begin position="353"/>
        <end position="375"/>
    </location>
</feature>
<feature type="transmembrane region" description="Helical" evidence="1">
    <location>
        <begin position="433"/>
        <end position="460"/>
    </location>
</feature>
<organism evidence="2 3">
    <name type="scientific">Planotetraspora kaengkrachanensis</name>
    <dbReference type="NCBI Taxonomy" id="575193"/>
    <lineage>
        <taxon>Bacteria</taxon>
        <taxon>Bacillati</taxon>
        <taxon>Actinomycetota</taxon>
        <taxon>Actinomycetes</taxon>
        <taxon>Streptosporangiales</taxon>
        <taxon>Streptosporangiaceae</taxon>
        <taxon>Planotetraspora</taxon>
    </lineage>
</organism>